<evidence type="ECO:0000313" key="2">
    <source>
        <dbReference type="Proteomes" id="UP000620262"/>
    </source>
</evidence>
<gene>
    <name evidence="1" type="ORF">H4W29_006384</name>
</gene>
<dbReference type="Proteomes" id="UP000620262">
    <property type="component" value="Unassembled WGS sequence"/>
</dbReference>
<dbReference type="EMBL" id="JADBEC010000002">
    <property type="protein sequence ID" value="MBE1509139.1"/>
    <property type="molecule type" value="Genomic_DNA"/>
</dbReference>
<organism evidence="1 2">
    <name type="scientific">Rhizobium viscosum</name>
    <name type="common">Arthrobacter viscosus</name>
    <dbReference type="NCBI Taxonomy" id="1673"/>
    <lineage>
        <taxon>Bacteria</taxon>
        <taxon>Pseudomonadati</taxon>
        <taxon>Pseudomonadota</taxon>
        <taxon>Alphaproteobacteria</taxon>
        <taxon>Hyphomicrobiales</taxon>
        <taxon>Rhizobiaceae</taxon>
        <taxon>Rhizobium/Agrobacterium group</taxon>
        <taxon>Rhizobium</taxon>
    </lineage>
</organism>
<reference evidence="1 2" key="1">
    <citation type="submission" date="2020-10" db="EMBL/GenBank/DDBJ databases">
        <title>Sequencing the genomes of 1000 actinobacteria strains.</title>
        <authorList>
            <person name="Klenk H.-P."/>
        </authorList>
    </citation>
    <scope>NUCLEOTIDE SEQUENCE [LARGE SCALE GENOMIC DNA]</scope>
    <source>
        <strain evidence="1 2">DSM 7307</strain>
    </source>
</reference>
<dbReference type="InterPro" id="IPR021445">
    <property type="entry name" value="DUF3095"/>
</dbReference>
<accession>A0ABR9J105</accession>
<protein>
    <recommendedName>
        <fullName evidence="3">Adenylate cyclase</fullName>
    </recommendedName>
</protein>
<comment type="caution">
    <text evidence="1">The sequence shown here is derived from an EMBL/GenBank/DDBJ whole genome shotgun (WGS) entry which is preliminary data.</text>
</comment>
<sequence>MNEISNDAFFANVPVFSDFEGVTNESNYQPLPEGWVLAMADIVGSTKAISGGRYKDVNMAGASVISAVLNAVGQGDYPFVFAGDGALIALPASLEKEARTALAATQVWVKEDLDLDLRIAIVPIADIRAEGLDVRVARYSASPYVTYAMFSGGGTIWAEKNMKMGRYGVEKAAPGTRPDLSGLSCRWSPIEARNGEIVSIIAVPGEDGPGSEFQALVAGIVSITAEQNRSGHPVPEDGPELGFSMKGINREVKATAPEGKRLRQKLLILLQIGLIVFLHKFGITFAQFNARRYKQDVSGNSDFRKFDDGLKMTIDVDAAHLARIEMLLKQAQEKGVARYGLHRQSSALMTCFVPTPLSRDHMHFIDGAAGGYAVAASQITGKQLSGVLVTP</sequence>
<dbReference type="Pfam" id="PF11294">
    <property type="entry name" value="DUF3095"/>
    <property type="match status" value="1"/>
</dbReference>
<keyword evidence="2" id="KW-1185">Reference proteome</keyword>
<dbReference type="RefSeq" id="WP_192732639.1">
    <property type="nucleotide sequence ID" value="NZ_BAAAVL010000004.1"/>
</dbReference>
<evidence type="ECO:0008006" key="3">
    <source>
        <dbReference type="Google" id="ProtNLM"/>
    </source>
</evidence>
<proteinExistence type="predicted"/>
<evidence type="ECO:0000313" key="1">
    <source>
        <dbReference type="EMBL" id="MBE1509139.1"/>
    </source>
</evidence>
<name>A0ABR9J105_RHIVS</name>